<keyword evidence="3" id="KW-1185">Reference proteome</keyword>
<feature type="chain" id="PRO_5008128551" evidence="1">
    <location>
        <begin position="21"/>
        <end position="465"/>
    </location>
</feature>
<evidence type="ECO:0000256" key="1">
    <source>
        <dbReference type="SAM" id="SignalP"/>
    </source>
</evidence>
<dbReference type="STRING" id="139723.A0A182MMX0"/>
<name>A0A182MMX0_9DIPT</name>
<evidence type="ECO:0000313" key="3">
    <source>
        <dbReference type="Proteomes" id="UP000075883"/>
    </source>
</evidence>
<proteinExistence type="predicted"/>
<accession>A0A182MMX0</accession>
<feature type="signal peptide" evidence="1">
    <location>
        <begin position="1"/>
        <end position="20"/>
    </location>
</feature>
<protein>
    <submittedName>
        <fullName evidence="2">Uncharacterized protein</fullName>
    </submittedName>
</protein>
<dbReference type="EnsemblMetazoa" id="ACUA022104-RA">
    <property type="protein sequence ID" value="ACUA022104-PA"/>
    <property type="gene ID" value="ACUA022104"/>
</dbReference>
<reference evidence="2" key="2">
    <citation type="submission" date="2020-05" db="UniProtKB">
        <authorList>
            <consortium name="EnsemblMetazoa"/>
        </authorList>
    </citation>
    <scope>IDENTIFICATION</scope>
    <source>
        <strain evidence="2">A-37</strain>
    </source>
</reference>
<organism evidence="2 3">
    <name type="scientific">Anopheles culicifacies</name>
    <dbReference type="NCBI Taxonomy" id="139723"/>
    <lineage>
        <taxon>Eukaryota</taxon>
        <taxon>Metazoa</taxon>
        <taxon>Ecdysozoa</taxon>
        <taxon>Arthropoda</taxon>
        <taxon>Hexapoda</taxon>
        <taxon>Insecta</taxon>
        <taxon>Pterygota</taxon>
        <taxon>Neoptera</taxon>
        <taxon>Endopterygota</taxon>
        <taxon>Diptera</taxon>
        <taxon>Nematocera</taxon>
        <taxon>Culicoidea</taxon>
        <taxon>Culicidae</taxon>
        <taxon>Anophelinae</taxon>
        <taxon>Anopheles</taxon>
        <taxon>culicifacies species complex</taxon>
    </lineage>
</organism>
<keyword evidence="1" id="KW-0732">Signal</keyword>
<evidence type="ECO:0000313" key="2">
    <source>
        <dbReference type="EnsemblMetazoa" id="ACUA022104-PA"/>
    </source>
</evidence>
<reference evidence="3" key="1">
    <citation type="submission" date="2013-09" db="EMBL/GenBank/DDBJ databases">
        <title>The Genome Sequence of Anopheles culicifacies species A.</title>
        <authorList>
            <consortium name="The Broad Institute Genomics Platform"/>
            <person name="Neafsey D.E."/>
            <person name="Besansky N."/>
            <person name="Howell P."/>
            <person name="Walton C."/>
            <person name="Young S.K."/>
            <person name="Zeng Q."/>
            <person name="Gargeya S."/>
            <person name="Fitzgerald M."/>
            <person name="Haas B."/>
            <person name="Abouelleil A."/>
            <person name="Allen A.W."/>
            <person name="Alvarado L."/>
            <person name="Arachchi H.M."/>
            <person name="Berlin A.M."/>
            <person name="Chapman S.B."/>
            <person name="Gainer-Dewar J."/>
            <person name="Goldberg J."/>
            <person name="Griggs A."/>
            <person name="Gujja S."/>
            <person name="Hansen M."/>
            <person name="Howarth C."/>
            <person name="Imamovic A."/>
            <person name="Ireland A."/>
            <person name="Larimer J."/>
            <person name="McCowan C."/>
            <person name="Murphy C."/>
            <person name="Pearson M."/>
            <person name="Poon T.W."/>
            <person name="Priest M."/>
            <person name="Roberts A."/>
            <person name="Saif S."/>
            <person name="Shea T."/>
            <person name="Sisk P."/>
            <person name="Sykes S."/>
            <person name="Wortman J."/>
            <person name="Nusbaum C."/>
            <person name="Birren B."/>
        </authorList>
    </citation>
    <scope>NUCLEOTIDE SEQUENCE [LARGE SCALE GENOMIC DNA]</scope>
    <source>
        <strain evidence="3">A-37</strain>
    </source>
</reference>
<dbReference type="Proteomes" id="UP000075883">
    <property type="component" value="Unassembled WGS sequence"/>
</dbReference>
<dbReference type="VEuPathDB" id="VectorBase:ACUA022104"/>
<dbReference type="AlphaFoldDB" id="A0A182MMX0"/>
<dbReference type="EMBL" id="AXCM01000181">
    <property type="status" value="NOT_ANNOTATED_CDS"/>
    <property type="molecule type" value="Genomic_DNA"/>
</dbReference>
<sequence>MCYYRFTCVLLVVIASRADGDSRSSKSTISHHQSASSDGATADVVRIMSVVWSIDYPRRKGKSFTPLSLYGGSLFPVDVPTDEQVFAPTLPVPEKQVLELGNLRADIEATSVSSRNGGSSRSQVQSDVEHHPAAQKIYPTFFRNIPPLGHSRPYYQSTEAAIEQRFNKLRTGVPAAPEIASPLLGSGDFGVIKGGTFYYDTDVPSKGFVDDFYGLGYNGNNGHGRPQLAYLVQKPQKEEQFSNFRDFADINISNDPAYSHHAPLYMGMDGGGKPLPAMPSPSISSLASATVPETSTAGAVKREPDNILDELRSLDESPKPDGKGRPRLHVSTYNCTTKGCQRKSSPSFSMLSLSPGKFQKSDELEVTRLRLSRNDNPFVQKVLASRDNVTDVIDDTESDDAILILMSDEFNGETETDPLALPQVHEHMIRSPPPTFWPRSQKTVFNFGGDDQTQIGTDGIPGVGR</sequence>